<evidence type="ECO:0000256" key="8">
    <source>
        <dbReference type="ARBA" id="ARBA00022679"/>
    </source>
</evidence>
<evidence type="ECO:0000256" key="1">
    <source>
        <dbReference type="ARBA" id="ARBA00004496"/>
    </source>
</evidence>
<dbReference type="GO" id="GO:0070475">
    <property type="term" value="P:rRNA base methylation"/>
    <property type="evidence" value="ECO:0007669"/>
    <property type="project" value="TreeGrafter"/>
</dbReference>
<dbReference type="Gene3D" id="3.40.1280.10">
    <property type="match status" value="1"/>
</dbReference>
<dbReference type="InterPro" id="IPR006700">
    <property type="entry name" value="RsmE"/>
</dbReference>
<dbReference type="SUPFAM" id="SSF75217">
    <property type="entry name" value="alpha/beta knot"/>
    <property type="match status" value="1"/>
</dbReference>
<keyword evidence="6 12" id="KW-0698">rRNA processing</keyword>
<dbReference type="Proteomes" id="UP000297890">
    <property type="component" value="Unassembled WGS sequence"/>
</dbReference>
<dbReference type="InterPro" id="IPR046886">
    <property type="entry name" value="RsmE_MTase_dom"/>
</dbReference>
<sequence>MRVPRLCIPTPLASEIDIALPPEQVHYLRSVLRLPIGAEVVVFDGQGLECRGIIDMLGRQDGRIRLTASPVAPERESPLQITLLQGISRGERMDLVMQKAVELGVARIVPVICARTGVRLSAERAAKRQLHWRGILAHAAAQCGRARLPILSEVLSLNDAVELPDLDTHLRLMLEPRAEHGFQQWGTPRSVALLIGPEGGLDDQEQLIARRHDFHGLRLGPRVLRTETAALAALAVLQTHWGDLR</sequence>
<comment type="caution">
    <text evidence="15">The sequence shown here is derived from an EMBL/GenBank/DDBJ whole genome shotgun (WGS) entry which is preliminary data.</text>
</comment>
<dbReference type="GO" id="GO:0005737">
    <property type="term" value="C:cytoplasm"/>
    <property type="evidence" value="ECO:0007669"/>
    <property type="project" value="UniProtKB-SubCell"/>
</dbReference>
<evidence type="ECO:0000256" key="10">
    <source>
        <dbReference type="ARBA" id="ARBA00025699"/>
    </source>
</evidence>
<feature type="domain" description="Ribosomal RNA small subunit methyltransferase E PUA-like" evidence="14">
    <location>
        <begin position="20"/>
        <end position="55"/>
    </location>
</feature>
<keyword evidence="8 12" id="KW-0808">Transferase</keyword>
<evidence type="ECO:0000259" key="14">
    <source>
        <dbReference type="Pfam" id="PF20260"/>
    </source>
</evidence>
<protein>
    <recommendedName>
        <fullName evidence="4 12">Ribosomal RNA small subunit methyltransferase E</fullName>
        <ecNumber evidence="3 12">2.1.1.193</ecNumber>
    </recommendedName>
</protein>
<dbReference type="NCBIfam" id="TIGR00046">
    <property type="entry name" value="RsmE family RNA methyltransferase"/>
    <property type="match status" value="1"/>
</dbReference>
<dbReference type="Pfam" id="PF20260">
    <property type="entry name" value="PUA_4"/>
    <property type="match status" value="1"/>
</dbReference>
<dbReference type="InterPro" id="IPR046887">
    <property type="entry name" value="RsmE_PUA-like"/>
</dbReference>
<keyword evidence="9 12" id="KW-0949">S-adenosyl-L-methionine</keyword>
<dbReference type="PIRSF" id="PIRSF015601">
    <property type="entry name" value="MTase_slr0722"/>
    <property type="match status" value="1"/>
</dbReference>
<evidence type="ECO:0000256" key="11">
    <source>
        <dbReference type="ARBA" id="ARBA00047944"/>
    </source>
</evidence>
<feature type="domain" description="Ribosomal RNA small subunit methyltransferase E methyltransferase" evidence="13">
    <location>
        <begin position="76"/>
        <end position="238"/>
    </location>
</feature>
<organism evidence="15 16">
    <name type="scientific">Candidatus Macondimonas diazotrophica</name>
    <dbReference type="NCBI Taxonomy" id="2305248"/>
    <lineage>
        <taxon>Bacteria</taxon>
        <taxon>Pseudomonadati</taxon>
        <taxon>Pseudomonadota</taxon>
        <taxon>Gammaproteobacteria</taxon>
        <taxon>Chromatiales</taxon>
        <taxon>Ectothiorhodospiraceae</taxon>
        <taxon>Candidatus Macondimonas</taxon>
    </lineage>
</organism>
<comment type="catalytic activity">
    <reaction evidence="11 12">
        <text>uridine(1498) in 16S rRNA + S-adenosyl-L-methionine = N(3)-methyluridine(1498) in 16S rRNA + S-adenosyl-L-homocysteine + H(+)</text>
        <dbReference type="Rhea" id="RHEA:42920"/>
        <dbReference type="Rhea" id="RHEA-COMP:10283"/>
        <dbReference type="Rhea" id="RHEA-COMP:10284"/>
        <dbReference type="ChEBI" id="CHEBI:15378"/>
        <dbReference type="ChEBI" id="CHEBI:57856"/>
        <dbReference type="ChEBI" id="CHEBI:59789"/>
        <dbReference type="ChEBI" id="CHEBI:65315"/>
        <dbReference type="ChEBI" id="CHEBI:74502"/>
        <dbReference type="EC" id="2.1.1.193"/>
    </reaction>
</comment>
<comment type="function">
    <text evidence="10 12">Specifically methylates the N3 position of the uracil ring of uridine 1498 (m3U1498) in 16S rRNA. Acts on the fully assembled 30S ribosomal subunit.</text>
</comment>
<gene>
    <name evidence="15" type="ORF">E4680_03795</name>
</gene>
<dbReference type="AlphaFoldDB" id="A0A4Z0FCA2"/>
<dbReference type="NCBIfam" id="NF008692">
    <property type="entry name" value="PRK11713.1-5"/>
    <property type="match status" value="1"/>
</dbReference>
<keyword evidence="5 12" id="KW-0963">Cytoplasm</keyword>
<dbReference type="PANTHER" id="PTHR30027:SF3">
    <property type="entry name" value="16S RRNA (URACIL(1498)-N(3))-METHYLTRANSFERASE"/>
    <property type="match status" value="1"/>
</dbReference>
<evidence type="ECO:0000256" key="3">
    <source>
        <dbReference type="ARBA" id="ARBA00012328"/>
    </source>
</evidence>
<dbReference type="SUPFAM" id="SSF88697">
    <property type="entry name" value="PUA domain-like"/>
    <property type="match status" value="1"/>
</dbReference>
<evidence type="ECO:0000256" key="6">
    <source>
        <dbReference type="ARBA" id="ARBA00022552"/>
    </source>
</evidence>
<name>A0A4Z0FCA2_9GAMM</name>
<dbReference type="GO" id="GO:0070042">
    <property type="term" value="F:rRNA (uridine-N3-)-methyltransferase activity"/>
    <property type="evidence" value="ECO:0007669"/>
    <property type="project" value="TreeGrafter"/>
</dbReference>
<comment type="similarity">
    <text evidence="2 12">Belongs to the RNA methyltransferase RsmE family.</text>
</comment>
<dbReference type="InterPro" id="IPR015947">
    <property type="entry name" value="PUA-like_sf"/>
</dbReference>
<evidence type="ECO:0000256" key="9">
    <source>
        <dbReference type="ARBA" id="ARBA00022691"/>
    </source>
</evidence>
<evidence type="ECO:0000256" key="12">
    <source>
        <dbReference type="PIRNR" id="PIRNR015601"/>
    </source>
</evidence>
<comment type="subcellular location">
    <subcellularLocation>
        <location evidence="1 12">Cytoplasm</location>
    </subcellularLocation>
</comment>
<dbReference type="EC" id="2.1.1.193" evidence="3 12"/>
<keyword evidence="7 12" id="KW-0489">Methyltransferase</keyword>
<dbReference type="Pfam" id="PF04452">
    <property type="entry name" value="Methyltrans_RNA"/>
    <property type="match status" value="1"/>
</dbReference>
<proteinExistence type="inferred from homology"/>
<dbReference type="CDD" id="cd18084">
    <property type="entry name" value="RsmE-like"/>
    <property type="match status" value="1"/>
</dbReference>
<reference evidence="15 16" key="1">
    <citation type="journal article" date="2019" name="ISME J.">
        <title>Candidatus Macondimonas diazotrophica, a novel gammaproteobacterial genus dominating crude-oil-contaminated coastal sediments.</title>
        <authorList>
            <person name="Karthikeyan S."/>
            <person name="Konstantinidis K."/>
        </authorList>
    </citation>
    <scope>NUCLEOTIDE SEQUENCE [LARGE SCALE GENOMIC DNA]</scope>
    <source>
        <strain evidence="15 16">KTK01</strain>
    </source>
</reference>
<evidence type="ECO:0000256" key="4">
    <source>
        <dbReference type="ARBA" id="ARBA00013673"/>
    </source>
</evidence>
<evidence type="ECO:0000259" key="13">
    <source>
        <dbReference type="Pfam" id="PF04452"/>
    </source>
</evidence>
<dbReference type="EMBL" id="SRIO01000003">
    <property type="protein sequence ID" value="TFZ83629.1"/>
    <property type="molecule type" value="Genomic_DNA"/>
</dbReference>
<evidence type="ECO:0000313" key="16">
    <source>
        <dbReference type="Proteomes" id="UP000297890"/>
    </source>
</evidence>
<dbReference type="PANTHER" id="PTHR30027">
    <property type="entry name" value="RIBOSOMAL RNA SMALL SUBUNIT METHYLTRANSFERASE E"/>
    <property type="match status" value="1"/>
</dbReference>
<dbReference type="OrthoDB" id="9815641at2"/>
<dbReference type="RefSeq" id="WP_135281046.1">
    <property type="nucleotide sequence ID" value="NZ_SRIO01000003.1"/>
</dbReference>
<evidence type="ECO:0000313" key="15">
    <source>
        <dbReference type="EMBL" id="TFZ83629.1"/>
    </source>
</evidence>
<accession>A0A4Z0FCA2</accession>
<dbReference type="InterPro" id="IPR029028">
    <property type="entry name" value="Alpha/beta_knot_MTases"/>
</dbReference>
<dbReference type="InterPro" id="IPR029026">
    <property type="entry name" value="tRNA_m1G_MTases_N"/>
</dbReference>
<evidence type="ECO:0000256" key="5">
    <source>
        <dbReference type="ARBA" id="ARBA00022490"/>
    </source>
</evidence>
<evidence type="ECO:0000256" key="7">
    <source>
        <dbReference type="ARBA" id="ARBA00022603"/>
    </source>
</evidence>
<keyword evidence="16" id="KW-1185">Reference proteome</keyword>
<dbReference type="Gene3D" id="2.40.240.20">
    <property type="entry name" value="Hypothetical PUA domain-like, domain 1"/>
    <property type="match status" value="1"/>
</dbReference>
<evidence type="ECO:0000256" key="2">
    <source>
        <dbReference type="ARBA" id="ARBA00005528"/>
    </source>
</evidence>